<evidence type="ECO:0000313" key="5">
    <source>
        <dbReference type="EMBL" id="CTQ41787.1"/>
    </source>
</evidence>
<dbReference type="EMBL" id="CXST01000001">
    <property type="protein sequence ID" value="CTQ41787.1"/>
    <property type="molecule type" value="Genomic_DNA"/>
</dbReference>
<protein>
    <submittedName>
        <fullName evidence="5">Peptidyl-prolyl cis-trans isomerase SurA</fullName>
        <ecNumber evidence="5">5.2.1.8</ecNumber>
    </submittedName>
</protein>
<dbReference type="InterPro" id="IPR015391">
    <property type="entry name" value="SurA_N"/>
</dbReference>
<dbReference type="AlphaFoldDB" id="A0A0M6XWJ0"/>
<dbReference type="Gene3D" id="1.10.4030.10">
    <property type="entry name" value="Porin chaperone SurA, peptide-binding domain"/>
    <property type="match status" value="1"/>
</dbReference>
<dbReference type="InterPro" id="IPR027304">
    <property type="entry name" value="Trigger_fact/SurA_dom_sf"/>
</dbReference>
<name>A0A0M6XWJ0_9HYPH</name>
<feature type="domain" description="SurA N-terminal" evidence="4">
    <location>
        <begin position="30"/>
        <end position="134"/>
    </location>
</feature>
<feature type="chain" id="PRO_5005807133" evidence="3">
    <location>
        <begin position="27"/>
        <end position="306"/>
    </location>
</feature>
<feature type="signal peptide" evidence="3">
    <location>
        <begin position="1"/>
        <end position="26"/>
    </location>
</feature>
<proteinExistence type="predicted"/>
<organism evidence="5 6">
    <name type="scientific">Roseibium aggregatum</name>
    <dbReference type="NCBI Taxonomy" id="187304"/>
    <lineage>
        <taxon>Bacteria</taxon>
        <taxon>Pseudomonadati</taxon>
        <taxon>Pseudomonadota</taxon>
        <taxon>Alphaproteobacteria</taxon>
        <taxon>Hyphomicrobiales</taxon>
        <taxon>Stappiaceae</taxon>
        <taxon>Roseibium</taxon>
    </lineage>
</organism>
<keyword evidence="5" id="KW-0413">Isomerase</keyword>
<dbReference type="PANTHER" id="PTHR47637:SF1">
    <property type="entry name" value="CHAPERONE SURA"/>
    <property type="match status" value="1"/>
</dbReference>
<dbReference type="RefSeq" id="WP_075281556.1">
    <property type="nucleotide sequence ID" value="NZ_CP045617.1"/>
</dbReference>
<dbReference type="InterPro" id="IPR050280">
    <property type="entry name" value="OMP_Chaperone_SurA"/>
</dbReference>
<dbReference type="GO" id="GO:0003755">
    <property type="term" value="F:peptidyl-prolyl cis-trans isomerase activity"/>
    <property type="evidence" value="ECO:0007669"/>
    <property type="project" value="UniProtKB-KW"/>
</dbReference>
<evidence type="ECO:0000256" key="3">
    <source>
        <dbReference type="SAM" id="SignalP"/>
    </source>
</evidence>
<sequence>MRLRIVPVFFGLALILAAPLATPSHAAIKIIVNDVPITDYDISQRARLITMTQRKSASIAKKQAEEELVDDQVKLAEAERVGVDVSQSEVDNAFNNIARNVKMSPAQLSKALRSGGVQPDTLKERLKAQLAWNQVLRSRFSGRIEVDESDVIAALKKTDEEDRQKSVEYDLKRVIVVVPKNSSGGFKSKRKNESNQIRAAFNGCDESGAILGKYSEVVVQPIGRRLETELPENMRAEIEKMTPGKLTKPSTTPVGYEMIAVCGKREIASDIAVRTELENELRQKEGESQSRRYLLEIRRRSTIIYR</sequence>
<evidence type="ECO:0000256" key="2">
    <source>
        <dbReference type="ARBA" id="ARBA00023110"/>
    </source>
</evidence>
<keyword evidence="1 3" id="KW-0732">Signal</keyword>
<reference evidence="6" key="1">
    <citation type="submission" date="2015-07" db="EMBL/GenBank/DDBJ databases">
        <authorList>
            <person name="Rodrigo-Torres Lidia"/>
            <person name="Arahal R.David."/>
        </authorList>
    </citation>
    <scope>NUCLEOTIDE SEQUENCE [LARGE SCALE GENOMIC DNA]</scope>
    <source>
        <strain evidence="6">CECT 4801</strain>
    </source>
</reference>
<keyword evidence="2" id="KW-0697">Rotamase</keyword>
<gene>
    <name evidence="5" type="primary">surA</name>
    <name evidence="5" type="ORF">LAL4801_00207</name>
</gene>
<evidence type="ECO:0000256" key="1">
    <source>
        <dbReference type="ARBA" id="ARBA00022729"/>
    </source>
</evidence>
<accession>A0A0M6XWJ0</accession>
<dbReference type="SUPFAM" id="SSF109998">
    <property type="entry name" value="Triger factor/SurA peptide-binding domain-like"/>
    <property type="match status" value="1"/>
</dbReference>
<evidence type="ECO:0000259" key="4">
    <source>
        <dbReference type="Pfam" id="PF09312"/>
    </source>
</evidence>
<keyword evidence="6" id="KW-1185">Reference proteome</keyword>
<dbReference type="EC" id="5.2.1.8" evidence="5"/>
<dbReference type="STRING" id="187304.B0E33_00620"/>
<dbReference type="Proteomes" id="UP000048926">
    <property type="component" value="Unassembled WGS sequence"/>
</dbReference>
<dbReference type="PANTHER" id="PTHR47637">
    <property type="entry name" value="CHAPERONE SURA"/>
    <property type="match status" value="1"/>
</dbReference>
<dbReference type="OrthoDB" id="9791746at2"/>
<dbReference type="Pfam" id="PF09312">
    <property type="entry name" value="SurA_N"/>
    <property type="match status" value="1"/>
</dbReference>
<evidence type="ECO:0000313" key="6">
    <source>
        <dbReference type="Proteomes" id="UP000048926"/>
    </source>
</evidence>